<proteinExistence type="predicted"/>
<protein>
    <submittedName>
        <fullName evidence="2">Zinc ribbon domain-containing protein</fullName>
    </submittedName>
</protein>
<sequence>MPIYEYKCKDCGKITEILFKSRDEKVELNCRHCGSKNLVKQISTPGAIRMGNGQSSGATCCGRGEPCDTPPCSADGSCHRI</sequence>
<evidence type="ECO:0000313" key="2">
    <source>
        <dbReference type="EMBL" id="HEC79457.1"/>
    </source>
</evidence>
<comment type="caution">
    <text evidence="2">The sequence shown here is derived from an EMBL/GenBank/DDBJ whole genome shotgun (WGS) entry which is preliminary data.</text>
</comment>
<dbReference type="AlphaFoldDB" id="A0A9C9EP84"/>
<dbReference type="Pfam" id="PF09723">
    <property type="entry name" value="Zn_ribbon_8"/>
    <property type="match status" value="1"/>
</dbReference>
<dbReference type="NCBIfam" id="TIGR02605">
    <property type="entry name" value="CxxC_CxxC_SSSS"/>
    <property type="match status" value="1"/>
</dbReference>
<dbReference type="InterPro" id="IPR013429">
    <property type="entry name" value="Regulatory_FmdB_Zinc_ribbon"/>
</dbReference>
<dbReference type="EMBL" id="DRIG01000102">
    <property type="protein sequence ID" value="HEC79457.1"/>
    <property type="molecule type" value="Genomic_DNA"/>
</dbReference>
<feature type="domain" description="Putative regulatory protein FmdB zinc ribbon" evidence="1">
    <location>
        <begin position="1"/>
        <end position="43"/>
    </location>
</feature>
<dbReference type="Proteomes" id="UP000885826">
    <property type="component" value="Unassembled WGS sequence"/>
</dbReference>
<accession>A0A9C9EP84</accession>
<evidence type="ECO:0000259" key="1">
    <source>
        <dbReference type="SMART" id="SM00834"/>
    </source>
</evidence>
<organism evidence="2 3">
    <name type="scientific">candidate division WOR-3 bacterium</name>
    <dbReference type="NCBI Taxonomy" id="2052148"/>
    <lineage>
        <taxon>Bacteria</taxon>
        <taxon>Bacteria division WOR-3</taxon>
    </lineage>
</organism>
<dbReference type="SMART" id="SM00834">
    <property type="entry name" value="CxxC_CXXC_SSSS"/>
    <property type="match status" value="1"/>
</dbReference>
<gene>
    <name evidence="2" type="ORF">ENI34_10030</name>
</gene>
<evidence type="ECO:0000313" key="3">
    <source>
        <dbReference type="Proteomes" id="UP000885826"/>
    </source>
</evidence>
<reference evidence="2" key="1">
    <citation type="journal article" date="2020" name="mSystems">
        <title>Genome- and Community-Level Interaction Insights into Carbon Utilization and Element Cycling Functions of Hydrothermarchaeota in Hydrothermal Sediment.</title>
        <authorList>
            <person name="Zhou Z."/>
            <person name="Liu Y."/>
            <person name="Xu W."/>
            <person name="Pan J."/>
            <person name="Luo Z.H."/>
            <person name="Li M."/>
        </authorList>
    </citation>
    <scope>NUCLEOTIDE SEQUENCE</scope>
    <source>
        <strain evidence="2">HyVt-388</strain>
    </source>
</reference>
<name>A0A9C9EP84_UNCW3</name>
<dbReference type="Gene3D" id="2.20.28.30">
    <property type="entry name" value="RNA polymerase ii, chain L"/>
    <property type="match status" value="1"/>
</dbReference>